<keyword evidence="11" id="KW-1185">Reference proteome</keyword>
<dbReference type="Pfam" id="PF01529">
    <property type="entry name" value="DHHC"/>
    <property type="match status" value="1"/>
</dbReference>
<organism evidence="10 11">
    <name type="scientific">Desmophyllum pertusum</name>
    <dbReference type="NCBI Taxonomy" id="174260"/>
    <lineage>
        <taxon>Eukaryota</taxon>
        <taxon>Metazoa</taxon>
        <taxon>Cnidaria</taxon>
        <taxon>Anthozoa</taxon>
        <taxon>Hexacorallia</taxon>
        <taxon>Scleractinia</taxon>
        <taxon>Caryophylliina</taxon>
        <taxon>Caryophylliidae</taxon>
        <taxon>Desmophyllum</taxon>
    </lineage>
</organism>
<evidence type="ECO:0000313" key="10">
    <source>
        <dbReference type="EMBL" id="KAJ7371785.1"/>
    </source>
</evidence>
<proteinExistence type="inferred from homology"/>
<evidence type="ECO:0000256" key="6">
    <source>
        <dbReference type="ARBA" id="ARBA00023315"/>
    </source>
</evidence>
<evidence type="ECO:0000256" key="8">
    <source>
        <dbReference type="SAM" id="MobiDB-lite"/>
    </source>
</evidence>
<dbReference type="EMBL" id="MU826842">
    <property type="protein sequence ID" value="KAJ7371785.1"/>
    <property type="molecule type" value="Genomic_DNA"/>
</dbReference>
<keyword evidence="5 7" id="KW-0472">Membrane</keyword>
<comment type="caution">
    <text evidence="10">The sequence shown here is derived from an EMBL/GenBank/DDBJ whole genome shotgun (WGS) entry which is preliminary data.</text>
</comment>
<comment type="domain">
    <text evidence="7">The DHHC domain is required for palmitoyltransferase activity.</text>
</comment>
<comment type="catalytic activity">
    <reaction evidence="7">
        <text>L-cysteinyl-[protein] + hexadecanoyl-CoA = S-hexadecanoyl-L-cysteinyl-[protein] + CoA</text>
        <dbReference type="Rhea" id="RHEA:36683"/>
        <dbReference type="Rhea" id="RHEA-COMP:10131"/>
        <dbReference type="Rhea" id="RHEA-COMP:11032"/>
        <dbReference type="ChEBI" id="CHEBI:29950"/>
        <dbReference type="ChEBI" id="CHEBI:57287"/>
        <dbReference type="ChEBI" id="CHEBI:57379"/>
        <dbReference type="ChEBI" id="CHEBI:74151"/>
        <dbReference type="EC" id="2.3.1.225"/>
    </reaction>
</comment>
<feature type="transmembrane region" description="Helical" evidence="7">
    <location>
        <begin position="12"/>
        <end position="35"/>
    </location>
</feature>
<accession>A0A9W9YYN9</accession>
<dbReference type="PROSITE" id="PS50216">
    <property type="entry name" value="DHHC"/>
    <property type="match status" value="1"/>
</dbReference>
<keyword evidence="3 7" id="KW-0812">Transmembrane</keyword>
<evidence type="ECO:0000313" key="11">
    <source>
        <dbReference type="Proteomes" id="UP001163046"/>
    </source>
</evidence>
<dbReference type="InterPro" id="IPR001594">
    <property type="entry name" value="Palmitoyltrfase_DHHC"/>
</dbReference>
<keyword evidence="4 7" id="KW-1133">Transmembrane helix</keyword>
<feature type="compositionally biased region" description="Acidic residues" evidence="8">
    <location>
        <begin position="307"/>
        <end position="320"/>
    </location>
</feature>
<keyword evidence="2 7" id="KW-0808">Transferase</keyword>
<name>A0A9W9YYN9_9CNID</name>
<feature type="compositionally biased region" description="Acidic residues" evidence="8">
    <location>
        <begin position="359"/>
        <end position="369"/>
    </location>
</feature>
<dbReference type="Proteomes" id="UP001163046">
    <property type="component" value="Unassembled WGS sequence"/>
</dbReference>
<comment type="subcellular location">
    <subcellularLocation>
        <location evidence="1">Membrane</location>
        <topology evidence="1">Multi-pass membrane protein</topology>
    </subcellularLocation>
</comment>
<reference evidence="10" key="1">
    <citation type="submission" date="2023-01" db="EMBL/GenBank/DDBJ databases">
        <title>Genome assembly of the deep-sea coral Lophelia pertusa.</title>
        <authorList>
            <person name="Herrera S."/>
            <person name="Cordes E."/>
        </authorList>
    </citation>
    <scope>NUCLEOTIDE SEQUENCE</scope>
    <source>
        <strain evidence="10">USNM1676648</strain>
        <tissue evidence="10">Polyp</tissue>
    </source>
</reference>
<dbReference type="GO" id="GO:0019706">
    <property type="term" value="F:protein-cysteine S-palmitoyltransferase activity"/>
    <property type="evidence" value="ECO:0007669"/>
    <property type="project" value="UniProtKB-EC"/>
</dbReference>
<feature type="transmembrane region" description="Helical" evidence="7">
    <location>
        <begin position="161"/>
        <end position="188"/>
    </location>
</feature>
<feature type="transmembrane region" description="Helical" evidence="7">
    <location>
        <begin position="47"/>
        <end position="65"/>
    </location>
</feature>
<dbReference type="PANTHER" id="PTHR12246">
    <property type="entry name" value="PALMITOYLTRANSFERASE ZDHHC16"/>
    <property type="match status" value="1"/>
</dbReference>
<keyword evidence="6 7" id="KW-0012">Acyltransferase</keyword>
<evidence type="ECO:0000256" key="1">
    <source>
        <dbReference type="ARBA" id="ARBA00004141"/>
    </source>
</evidence>
<dbReference type="EC" id="2.3.1.225" evidence="7"/>
<protein>
    <recommendedName>
        <fullName evidence="7">Palmitoyltransferase</fullName>
        <ecNumber evidence="7">2.3.1.225</ecNumber>
    </recommendedName>
</protein>
<dbReference type="OrthoDB" id="9909019at2759"/>
<feature type="transmembrane region" description="Helical" evidence="7">
    <location>
        <begin position="200"/>
        <end position="223"/>
    </location>
</feature>
<feature type="domain" description="Palmitoyltransferase DHHC" evidence="9">
    <location>
        <begin position="115"/>
        <end position="235"/>
    </location>
</feature>
<evidence type="ECO:0000256" key="3">
    <source>
        <dbReference type="ARBA" id="ARBA00022692"/>
    </source>
</evidence>
<gene>
    <name evidence="10" type="primary">ZDHHC2</name>
    <name evidence="10" type="ORF">OS493_023124</name>
</gene>
<dbReference type="InterPro" id="IPR039859">
    <property type="entry name" value="PFA4/ZDH16/20/ERF2-like"/>
</dbReference>
<evidence type="ECO:0000256" key="5">
    <source>
        <dbReference type="ARBA" id="ARBA00023136"/>
    </source>
</evidence>
<dbReference type="AlphaFoldDB" id="A0A9W9YYN9"/>
<evidence type="ECO:0000256" key="4">
    <source>
        <dbReference type="ARBA" id="ARBA00022989"/>
    </source>
</evidence>
<sequence>MAAILTCLFKSFQWIPVLFINAVIVWSYYAYVLVLCFESVKSPFERAVYLILYHPFFVMLMLAYWRTICASAVLVPSQFFLSRADREALDNGDPKEILEKVSRKLPVVTQTVSGAARYCDVCQAIKPDRCHHCSMCRKCILKMDHHCPWVNNCVGFSNYKFFLLFLFYAILYTLYVTATVTKYFIAFWNNSLDGDGKLHILFLFFVSLMFCISLWSLFGYHLYLTGNNKTTLESFRVPHFYYGPNKDGFSLGSAIKNAEQVLGLNKWYWFLPVSTSIGDGVHFPLLNQPEEDSLLNAQQRWMEEGELDMQEEQPNDDDDKQESSTVAIDMSPAELVHENEVETQMPCAHRAKPDVLAVQEDDIQDGTAL</sequence>
<feature type="region of interest" description="Disordered" evidence="8">
    <location>
        <begin position="307"/>
        <end position="369"/>
    </location>
</feature>
<comment type="similarity">
    <text evidence="7">Belongs to the DHHC palmitoyltransferase family.</text>
</comment>
<evidence type="ECO:0000256" key="7">
    <source>
        <dbReference type="RuleBase" id="RU079119"/>
    </source>
</evidence>
<evidence type="ECO:0000259" key="9">
    <source>
        <dbReference type="Pfam" id="PF01529"/>
    </source>
</evidence>
<dbReference type="GO" id="GO:0016020">
    <property type="term" value="C:membrane"/>
    <property type="evidence" value="ECO:0007669"/>
    <property type="project" value="UniProtKB-SubCell"/>
</dbReference>
<evidence type="ECO:0000256" key="2">
    <source>
        <dbReference type="ARBA" id="ARBA00022679"/>
    </source>
</evidence>